<keyword evidence="1" id="KW-0812">Transmembrane</keyword>
<keyword evidence="1" id="KW-1133">Transmembrane helix</keyword>
<proteinExistence type="predicted"/>
<feature type="transmembrane region" description="Helical" evidence="1">
    <location>
        <begin position="33"/>
        <end position="53"/>
    </location>
</feature>
<feature type="transmembrane region" description="Helical" evidence="1">
    <location>
        <begin position="60"/>
        <end position="80"/>
    </location>
</feature>
<dbReference type="Pfam" id="PF11457">
    <property type="entry name" value="DUF3021"/>
    <property type="match status" value="1"/>
</dbReference>
<organism evidence="2 3">
    <name type="scientific">Limosilactobacillus rudii</name>
    <dbReference type="NCBI Taxonomy" id="2759755"/>
    <lineage>
        <taxon>Bacteria</taxon>
        <taxon>Bacillati</taxon>
        <taxon>Bacillota</taxon>
        <taxon>Bacilli</taxon>
        <taxon>Lactobacillales</taxon>
        <taxon>Lactobacillaceae</taxon>
        <taxon>Limosilactobacillus</taxon>
    </lineage>
</organism>
<protein>
    <submittedName>
        <fullName evidence="2">DUF3021 domain-containing protein</fullName>
    </submittedName>
</protein>
<keyword evidence="3" id="KW-1185">Reference proteome</keyword>
<dbReference type="Proteomes" id="UP000517106">
    <property type="component" value="Unassembled WGS sequence"/>
</dbReference>
<dbReference type="InterPro" id="IPR021560">
    <property type="entry name" value="DUF3021"/>
</dbReference>
<accession>A0A7W3UKL2</accession>
<gene>
    <name evidence="2" type="ORF">H5S09_05030</name>
</gene>
<evidence type="ECO:0000313" key="2">
    <source>
        <dbReference type="EMBL" id="MBB1097297.1"/>
    </source>
</evidence>
<sequence length="124" mass="14342">MKIMINRFLKGLVIGATTYLVFITFHFQNTLPTVFNTVSVMIISGLIGIATVVFKTDINYFLAILIHFLTTSVLVGIMMFLNHWQIGWQSVLLVVLTYVIVWIIMRLQQLQDVRKINARLNQRK</sequence>
<reference evidence="2 3" key="1">
    <citation type="submission" date="2020-07" db="EMBL/GenBank/DDBJ databases">
        <title>Description of Limosilactobacillus balticus sp. nov., Limosilactobacillus agrestis sp. nov., Limosilactobacillus albertensis sp. nov., Limosilactobacillus rudii sp. nov., Limosilactobacillus fastidiosus sp. nov., five novel Limosilactobacillus species isolated from the vertebrate gastrointestinal tract, and proposal of 6 subspecies of Limosilactobacillus reuteri adapted to the gastrointestinal tract of specific vertebrate hosts.</title>
        <authorList>
            <person name="Li F."/>
            <person name="Cheng C."/>
            <person name="Zheng J."/>
            <person name="Quevedo R.M."/>
            <person name="Li J."/>
            <person name="Roos S."/>
            <person name="Gaenzle M.G."/>
            <person name="Walter J."/>
        </authorList>
    </citation>
    <scope>NUCLEOTIDE SEQUENCE [LARGE SCALE GENOMIC DNA]</scope>
    <source>
        <strain evidence="2 3">STM2_1</strain>
    </source>
</reference>
<name>A0A7W3UKL2_9LACO</name>
<evidence type="ECO:0000256" key="1">
    <source>
        <dbReference type="SAM" id="Phobius"/>
    </source>
</evidence>
<dbReference type="AlphaFoldDB" id="A0A7W3UKL2"/>
<dbReference type="EMBL" id="JACIVA010000045">
    <property type="protein sequence ID" value="MBB1097297.1"/>
    <property type="molecule type" value="Genomic_DNA"/>
</dbReference>
<evidence type="ECO:0000313" key="3">
    <source>
        <dbReference type="Proteomes" id="UP000517106"/>
    </source>
</evidence>
<feature type="transmembrane region" description="Helical" evidence="1">
    <location>
        <begin position="86"/>
        <end position="105"/>
    </location>
</feature>
<comment type="caution">
    <text evidence="2">The sequence shown here is derived from an EMBL/GenBank/DDBJ whole genome shotgun (WGS) entry which is preliminary data.</text>
</comment>
<feature type="transmembrane region" description="Helical" evidence="1">
    <location>
        <begin position="7"/>
        <end position="27"/>
    </location>
</feature>
<keyword evidence="1" id="KW-0472">Membrane</keyword>